<dbReference type="Proteomes" id="UP000007843">
    <property type="component" value="Chromosome"/>
</dbReference>
<dbReference type="GO" id="GO:0022857">
    <property type="term" value="F:transmembrane transporter activity"/>
    <property type="evidence" value="ECO:0007669"/>
    <property type="project" value="InterPro"/>
</dbReference>
<dbReference type="RefSeq" id="WP_014226583.1">
    <property type="nucleotide sequence ID" value="NC_016612.1"/>
</dbReference>
<dbReference type="PROSITE" id="PS50850">
    <property type="entry name" value="MFS"/>
    <property type="match status" value="1"/>
</dbReference>
<keyword evidence="6 7" id="KW-0472">Membrane</keyword>
<dbReference type="EMBL" id="CP003218">
    <property type="protein sequence ID" value="AEX01949.1"/>
    <property type="molecule type" value="Genomic_DNA"/>
</dbReference>
<proteinExistence type="predicted"/>
<evidence type="ECO:0000256" key="2">
    <source>
        <dbReference type="ARBA" id="ARBA00022448"/>
    </source>
</evidence>
<comment type="subcellular location">
    <subcellularLocation>
        <location evidence="1">Membrane</location>
        <topology evidence="1">Multi-pass membrane protein</topology>
    </subcellularLocation>
</comment>
<dbReference type="SUPFAM" id="SSF103473">
    <property type="entry name" value="MFS general substrate transporter"/>
    <property type="match status" value="1"/>
</dbReference>
<dbReference type="GO" id="GO:0016020">
    <property type="term" value="C:membrane"/>
    <property type="evidence" value="ECO:0007669"/>
    <property type="project" value="UniProtKB-SubCell"/>
</dbReference>
<evidence type="ECO:0000259" key="8">
    <source>
        <dbReference type="PROSITE" id="PS50850"/>
    </source>
</evidence>
<feature type="transmembrane region" description="Helical" evidence="7">
    <location>
        <begin position="97"/>
        <end position="113"/>
    </location>
</feature>
<protein>
    <submittedName>
        <fullName evidence="9">Putative permease</fullName>
    </submittedName>
</protein>
<gene>
    <name evidence="9" type="ordered locus">KOX_01020</name>
</gene>
<feature type="transmembrane region" description="Helical" evidence="7">
    <location>
        <begin position="270"/>
        <end position="290"/>
    </location>
</feature>
<dbReference type="InterPro" id="IPR020846">
    <property type="entry name" value="MFS_dom"/>
</dbReference>
<dbReference type="Gene3D" id="1.20.1250.20">
    <property type="entry name" value="MFS general substrate transporter like domains"/>
    <property type="match status" value="1"/>
</dbReference>
<keyword evidence="2" id="KW-0813">Transport</keyword>
<evidence type="ECO:0000256" key="4">
    <source>
        <dbReference type="ARBA" id="ARBA00022692"/>
    </source>
</evidence>
<sequence length="404" mass="43215">MTYRSKVATVFLLGFFLDLINMFIASVAFPAMGRTLHASVGELAWVSNGYIAGLTLVLPFSAWLSQQFGTRRVFLLSLSIFSFGALAAGMADSLTSLVMWRALQGMGGGLLIPPGQSLTWQQFRPHERAKLSAAVMLVGLLAPACSPAIGGVLVQSLSWRWVFFASLPIALLTFGLAALWIKDERRVARPGGLLRLSLLRDPLLRFSMLVYLCVPGTFIGINVVGMFYLQSVTGMSPSAIGALMLPWSLASFVAIATTGRYFNRLGPRPLIAVGCLLQAVGIVTLAGVNAHTASSMLIAAFIFMGAGGSLCSSTAQSSAFLNVANGDMPDASALWNLNRQLSFLMGSALLAALLSAFLLYWPTPQAWRGVFIAAAALTLAPLLGCLTFDNRAIIMRLHGKMENK</sequence>
<dbReference type="KEGG" id="kox:KOX_01020"/>
<reference evidence="9 10" key="1">
    <citation type="journal article" date="2012" name="J. Bacteriol.">
        <title>Complete genome sequence of Klebsiella oxytoca KCTC 1686, used in production of 2,3-butanediol.</title>
        <authorList>
            <person name="Shin S.H."/>
            <person name="Kim S."/>
            <person name="Kim J.Y."/>
            <person name="Lee S."/>
            <person name="Um Y."/>
            <person name="Oh M.K."/>
            <person name="Kim Y.R."/>
            <person name="Lee J."/>
            <person name="Yang K.S."/>
        </authorList>
    </citation>
    <scope>NUCLEOTIDE SEQUENCE [LARGE SCALE GENOMIC DNA]</scope>
    <source>
        <strain evidence="10">ATCC 8724 / DSM 4798 / JCM 20051 / NBRC 3318 / NRRL B-199 / KCTC 1686</strain>
    </source>
</reference>
<evidence type="ECO:0000313" key="10">
    <source>
        <dbReference type="Proteomes" id="UP000007843"/>
    </source>
</evidence>
<keyword evidence="4 7" id="KW-0812">Transmembrane</keyword>
<feature type="transmembrane region" description="Helical" evidence="7">
    <location>
        <begin position="240"/>
        <end position="258"/>
    </location>
</feature>
<feature type="transmembrane region" description="Helical" evidence="7">
    <location>
        <begin position="43"/>
        <end position="64"/>
    </location>
</feature>
<evidence type="ECO:0000256" key="7">
    <source>
        <dbReference type="SAM" id="Phobius"/>
    </source>
</evidence>
<evidence type="ECO:0000256" key="3">
    <source>
        <dbReference type="ARBA" id="ARBA00022475"/>
    </source>
</evidence>
<dbReference type="PANTHER" id="PTHR42718:SF9">
    <property type="entry name" value="MAJOR FACILITATOR SUPERFAMILY MULTIDRUG TRANSPORTER MFSC"/>
    <property type="match status" value="1"/>
</dbReference>
<feature type="transmembrane region" description="Helical" evidence="7">
    <location>
        <begin position="161"/>
        <end position="181"/>
    </location>
</feature>
<evidence type="ECO:0000256" key="1">
    <source>
        <dbReference type="ARBA" id="ARBA00004141"/>
    </source>
</evidence>
<accession>A0A0H3H704</accession>
<feature type="transmembrane region" description="Helical" evidence="7">
    <location>
        <begin position="341"/>
        <end position="361"/>
    </location>
</feature>
<feature type="transmembrane region" description="Helical" evidence="7">
    <location>
        <begin position="73"/>
        <end position="91"/>
    </location>
</feature>
<keyword evidence="5 7" id="KW-1133">Transmembrane helix</keyword>
<evidence type="ECO:0000256" key="6">
    <source>
        <dbReference type="ARBA" id="ARBA00023136"/>
    </source>
</evidence>
<feature type="transmembrane region" description="Helical" evidence="7">
    <location>
        <begin position="7"/>
        <end position="31"/>
    </location>
</feature>
<dbReference type="HOGENOM" id="CLU_000960_28_0_6"/>
<feature type="transmembrane region" description="Helical" evidence="7">
    <location>
        <begin position="134"/>
        <end position="155"/>
    </location>
</feature>
<feature type="transmembrane region" description="Helical" evidence="7">
    <location>
        <begin position="367"/>
        <end position="388"/>
    </location>
</feature>
<feature type="domain" description="Major facilitator superfamily (MFS) profile" evidence="8">
    <location>
        <begin position="7"/>
        <end position="393"/>
    </location>
</feature>
<feature type="transmembrane region" description="Helical" evidence="7">
    <location>
        <begin position="296"/>
        <end position="321"/>
    </location>
</feature>
<organism evidence="9 10">
    <name type="scientific">Klebsiella michiganensis (strain ATCC 8724 / DSM 4798 / JCM 20051 / NBRC 3318 / NRRL B-199 / KCTC 1686 / BUCSAV 143 / CCM 1901)</name>
    <dbReference type="NCBI Taxonomy" id="1006551"/>
    <lineage>
        <taxon>Bacteria</taxon>
        <taxon>Pseudomonadati</taxon>
        <taxon>Pseudomonadota</taxon>
        <taxon>Gammaproteobacteria</taxon>
        <taxon>Enterobacterales</taxon>
        <taxon>Enterobacteriaceae</taxon>
        <taxon>Klebsiella/Raoultella group</taxon>
        <taxon>Klebsiella</taxon>
    </lineage>
</organism>
<name>A0A0H3H704_KLEM8</name>
<dbReference type="InterPro" id="IPR011701">
    <property type="entry name" value="MFS"/>
</dbReference>
<dbReference type="PANTHER" id="PTHR42718">
    <property type="entry name" value="MAJOR FACILITATOR SUPERFAMILY MULTIDRUG TRANSPORTER MFSC"/>
    <property type="match status" value="1"/>
</dbReference>
<feature type="transmembrane region" description="Helical" evidence="7">
    <location>
        <begin position="202"/>
        <end position="228"/>
    </location>
</feature>
<dbReference type="AlphaFoldDB" id="A0A0H3H704"/>
<evidence type="ECO:0000256" key="5">
    <source>
        <dbReference type="ARBA" id="ARBA00022989"/>
    </source>
</evidence>
<dbReference type="Pfam" id="PF07690">
    <property type="entry name" value="MFS_1"/>
    <property type="match status" value="1"/>
</dbReference>
<evidence type="ECO:0000313" key="9">
    <source>
        <dbReference type="EMBL" id="AEX01949.1"/>
    </source>
</evidence>
<keyword evidence="3" id="KW-1003">Cell membrane</keyword>
<dbReference type="InterPro" id="IPR036259">
    <property type="entry name" value="MFS_trans_sf"/>
</dbReference>